<accession>A0AAN9FE98</accession>
<dbReference type="EMBL" id="JAYWIO010000003">
    <property type="protein sequence ID" value="KAK7273844.1"/>
    <property type="molecule type" value="Genomic_DNA"/>
</dbReference>
<feature type="domain" description="Nucleic acid binding NABP" evidence="1">
    <location>
        <begin position="63"/>
        <end position="135"/>
    </location>
</feature>
<comment type="caution">
    <text evidence="2">The sequence shown here is derived from an EMBL/GenBank/DDBJ whole genome shotgun (WGS) entry which is preliminary data.</text>
</comment>
<evidence type="ECO:0000313" key="3">
    <source>
        <dbReference type="Proteomes" id="UP001372338"/>
    </source>
</evidence>
<dbReference type="InterPro" id="IPR012940">
    <property type="entry name" value="NABP"/>
</dbReference>
<proteinExistence type="predicted"/>
<evidence type="ECO:0000259" key="1">
    <source>
        <dbReference type="Pfam" id="PF07990"/>
    </source>
</evidence>
<organism evidence="2 3">
    <name type="scientific">Crotalaria pallida</name>
    <name type="common">Smooth rattlebox</name>
    <name type="synonym">Crotalaria striata</name>
    <dbReference type="NCBI Taxonomy" id="3830"/>
    <lineage>
        <taxon>Eukaryota</taxon>
        <taxon>Viridiplantae</taxon>
        <taxon>Streptophyta</taxon>
        <taxon>Embryophyta</taxon>
        <taxon>Tracheophyta</taxon>
        <taxon>Spermatophyta</taxon>
        <taxon>Magnoliopsida</taxon>
        <taxon>eudicotyledons</taxon>
        <taxon>Gunneridae</taxon>
        <taxon>Pentapetalae</taxon>
        <taxon>rosids</taxon>
        <taxon>fabids</taxon>
        <taxon>Fabales</taxon>
        <taxon>Fabaceae</taxon>
        <taxon>Papilionoideae</taxon>
        <taxon>50 kb inversion clade</taxon>
        <taxon>genistoids sensu lato</taxon>
        <taxon>core genistoids</taxon>
        <taxon>Crotalarieae</taxon>
        <taxon>Crotalaria</taxon>
    </lineage>
</organism>
<dbReference type="Proteomes" id="UP001372338">
    <property type="component" value="Unassembled WGS sequence"/>
</dbReference>
<name>A0AAN9FE98_CROPI</name>
<sequence>MVKSIQPWSKTEARRIVQCQLRQLKDEVHDPVRLGLVQQKEQGLQYGEAINFRTTPDSQLLLRVASPCLPPIGDGRSCYADKTTSNGQNSFSNVSSTLNEPDDLVYGLTGMNLSANATLDVEKHPQSQRSNESDYSLDVKGPTYLNKLDFWVFILSLQGLWMPPQFFK</sequence>
<evidence type="ECO:0000313" key="2">
    <source>
        <dbReference type="EMBL" id="KAK7273844.1"/>
    </source>
</evidence>
<dbReference type="Pfam" id="PF07990">
    <property type="entry name" value="NABP"/>
    <property type="match status" value="1"/>
</dbReference>
<keyword evidence="3" id="KW-1185">Reference proteome</keyword>
<gene>
    <name evidence="2" type="ORF">RIF29_14908</name>
</gene>
<protein>
    <recommendedName>
        <fullName evidence="1">Nucleic acid binding NABP domain-containing protein</fullName>
    </recommendedName>
</protein>
<dbReference type="AlphaFoldDB" id="A0AAN9FE98"/>
<reference evidence="2 3" key="1">
    <citation type="submission" date="2024-01" db="EMBL/GenBank/DDBJ databases">
        <title>The genomes of 5 underutilized Papilionoideae crops provide insights into root nodulation and disease resistanc.</title>
        <authorList>
            <person name="Yuan L."/>
        </authorList>
    </citation>
    <scope>NUCLEOTIDE SEQUENCE [LARGE SCALE GENOMIC DNA]</scope>
    <source>
        <strain evidence="2">ZHUSHIDOU_FW_LH</strain>
        <tissue evidence="2">Leaf</tissue>
    </source>
</reference>